<dbReference type="GO" id="GO:0005634">
    <property type="term" value="C:nucleus"/>
    <property type="evidence" value="ECO:0007669"/>
    <property type="project" value="UniProtKB-SubCell"/>
</dbReference>
<evidence type="ECO:0000256" key="3">
    <source>
        <dbReference type="ARBA" id="ARBA00019956"/>
    </source>
</evidence>
<dbReference type="EMBL" id="JAACNH010000001">
    <property type="protein sequence ID" value="KAG8454913.1"/>
    <property type="molecule type" value="Genomic_DNA"/>
</dbReference>
<evidence type="ECO:0000313" key="7">
    <source>
        <dbReference type="EMBL" id="KAG8454913.1"/>
    </source>
</evidence>
<keyword evidence="4" id="KW-0539">Nucleus</keyword>
<comment type="subcellular location">
    <subcellularLocation>
        <location evidence="1">Nucleus</location>
    </subcellularLocation>
</comment>
<dbReference type="FunFam" id="2.60.120.260:FF:000070">
    <property type="entry name" value="Nuclear receptor 2C2-associated protein"/>
    <property type="match status" value="1"/>
</dbReference>
<dbReference type="Proteomes" id="UP000812440">
    <property type="component" value="Chromosome 1"/>
</dbReference>
<comment type="function">
    <text evidence="5">May act as a repressor of nr2c2-mediated transactivation by suppressing the binding between nr2c2 and its response element in target genes.</text>
</comment>
<reference evidence="7" key="1">
    <citation type="thesis" date="2020" institute="ProQuest LLC" country="789 East Eisenhower Parkway, Ann Arbor, MI, USA">
        <title>Comparative Genomics and Chromosome Evolution.</title>
        <authorList>
            <person name="Mudd A.B."/>
        </authorList>
    </citation>
    <scope>NUCLEOTIDE SEQUENCE</scope>
    <source>
        <strain evidence="7">Female2</strain>
        <tissue evidence="7">Blood</tissue>
    </source>
</reference>
<comment type="similarity">
    <text evidence="2">Belongs to the NR2C2AP family.</text>
</comment>
<evidence type="ECO:0000313" key="8">
    <source>
        <dbReference type="Proteomes" id="UP000812440"/>
    </source>
</evidence>
<proteinExistence type="inferred from homology"/>
<organism evidence="7 8">
    <name type="scientific">Hymenochirus boettgeri</name>
    <name type="common">Congo dwarf clawed frog</name>
    <dbReference type="NCBI Taxonomy" id="247094"/>
    <lineage>
        <taxon>Eukaryota</taxon>
        <taxon>Metazoa</taxon>
        <taxon>Chordata</taxon>
        <taxon>Craniata</taxon>
        <taxon>Vertebrata</taxon>
        <taxon>Euteleostomi</taxon>
        <taxon>Amphibia</taxon>
        <taxon>Batrachia</taxon>
        <taxon>Anura</taxon>
        <taxon>Pipoidea</taxon>
        <taxon>Pipidae</taxon>
        <taxon>Pipinae</taxon>
        <taxon>Hymenochirus</taxon>
    </lineage>
</organism>
<protein>
    <recommendedName>
        <fullName evidence="3">Nuclear receptor 2C2-associated protein</fullName>
    </recommendedName>
    <alternativeName>
        <fullName evidence="6">TR4 orphan receptor-associated 16 kDa protein homolog</fullName>
    </alternativeName>
</protein>
<sequence>MAASVLCKDTITRVSSVLNRDVKQFGKQFLFDGREETCWNSDQGSSQWILVEFPKTVLVSQIHIQFQGGFSCSTCTLEGCQNDEEFVKVADIYPEDSNTLQRFSFSQHSVTKLKISFHKSTDFFGRIIVYHLDLLG</sequence>
<evidence type="ECO:0000256" key="2">
    <source>
        <dbReference type="ARBA" id="ARBA00009556"/>
    </source>
</evidence>
<evidence type="ECO:0000256" key="4">
    <source>
        <dbReference type="ARBA" id="ARBA00023242"/>
    </source>
</evidence>
<dbReference type="AlphaFoldDB" id="A0A8T2KEY1"/>
<gene>
    <name evidence="7" type="ORF">GDO86_001219</name>
</gene>
<evidence type="ECO:0000256" key="5">
    <source>
        <dbReference type="ARBA" id="ARBA00058724"/>
    </source>
</evidence>
<dbReference type="Pfam" id="PF22633">
    <property type="entry name" value="F5_F8_type_C_2"/>
    <property type="match status" value="1"/>
</dbReference>
<accession>A0A8T2KEY1</accession>
<dbReference type="Gene3D" id="2.60.120.260">
    <property type="entry name" value="Galactose-binding domain-like"/>
    <property type="match status" value="1"/>
</dbReference>
<dbReference type="SUPFAM" id="SSF49785">
    <property type="entry name" value="Galactose-binding domain-like"/>
    <property type="match status" value="1"/>
</dbReference>
<dbReference type="OrthoDB" id="10052260at2759"/>
<evidence type="ECO:0000256" key="1">
    <source>
        <dbReference type="ARBA" id="ARBA00004123"/>
    </source>
</evidence>
<dbReference type="InterPro" id="IPR008979">
    <property type="entry name" value="Galactose-bd-like_sf"/>
</dbReference>
<comment type="caution">
    <text evidence="7">The sequence shown here is derived from an EMBL/GenBank/DDBJ whole genome shotgun (WGS) entry which is preliminary data.</text>
</comment>
<evidence type="ECO:0000256" key="6">
    <source>
        <dbReference type="ARBA" id="ARBA00081629"/>
    </source>
</evidence>
<keyword evidence="8" id="KW-1185">Reference proteome</keyword>
<name>A0A8T2KEY1_9PIPI</name>